<keyword evidence="4" id="KW-0862">Zinc</keyword>
<keyword evidence="7" id="KW-1185">Reference proteome</keyword>
<evidence type="ECO:0000256" key="4">
    <source>
        <dbReference type="ARBA" id="ARBA00022833"/>
    </source>
</evidence>
<evidence type="ECO:0000256" key="1">
    <source>
        <dbReference type="ARBA" id="ARBA00004123"/>
    </source>
</evidence>
<reference evidence="6 7" key="1">
    <citation type="submission" date="2014-04" db="EMBL/GenBank/DDBJ databases">
        <authorList>
            <consortium name="DOE Joint Genome Institute"/>
            <person name="Kuo A."/>
            <person name="Tarkka M."/>
            <person name="Buscot F."/>
            <person name="Kohler A."/>
            <person name="Nagy L.G."/>
            <person name="Floudas D."/>
            <person name="Copeland A."/>
            <person name="Barry K.W."/>
            <person name="Cichocki N."/>
            <person name="Veneault-Fourrey C."/>
            <person name="LaButti K."/>
            <person name="Lindquist E.A."/>
            <person name="Lipzen A."/>
            <person name="Lundell T."/>
            <person name="Morin E."/>
            <person name="Murat C."/>
            <person name="Sun H."/>
            <person name="Tunlid A."/>
            <person name="Henrissat B."/>
            <person name="Grigoriev I.V."/>
            <person name="Hibbett D.S."/>
            <person name="Martin F."/>
            <person name="Nordberg H.P."/>
            <person name="Cantor M.N."/>
            <person name="Hua S.X."/>
        </authorList>
    </citation>
    <scope>NUCLEOTIDE SEQUENCE [LARGE SCALE GENOMIC DNA]</scope>
    <source>
        <strain evidence="6 7">F 1598</strain>
    </source>
</reference>
<dbReference type="InterPro" id="IPR012337">
    <property type="entry name" value="RNaseH-like_sf"/>
</dbReference>
<dbReference type="EMBL" id="KN833009">
    <property type="protein sequence ID" value="KIM79415.1"/>
    <property type="molecule type" value="Genomic_DNA"/>
</dbReference>
<dbReference type="HOGENOM" id="CLU_1514088_0_0_1"/>
<dbReference type="GO" id="GO:0005634">
    <property type="term" value="C:nucleus"/>
    <property type="evidence" value="ECO:0007669"/>
    <property type="project" value="UniProtKB-SubCell"/>
</dbReference>
<name>A0A0C3F3S4_PILCF</name>
<keyword evidence="3" id="KW-0863">Zinc-finger</keyword>
<gene>
    <name evidence="6" type="ORF">PILCRDRAFT_10252</name>
</gene>
<organism evidence="6 7">
    <name type="scientific">Piloderma croceum (strain F 1598)</name>
    <dbReference type="NCBI Taxonomy" id="765440"/>
    <lineage>
        <taxon>Eukaryota</taxon>
        <taxon>Fungi</taxon>
        <taxon>Dikarya</taxon>
        <taxon>Basidiomycota</taxon>
        <taxon>Agaricomycotina</taxon>
        <taxon>Agaricomycetes</taxon>
        <taxon>Agaricomycetidae</taxon>
        <taxon>Atheliales</taxon>
        <taxon>Atheliaceae</taxon>
        <taxon>Piloderma</taxon>
    </lineage>
</organism>
<evidence type="ECO:0000256" key="2">
    <source>
        <dbReference type="ARBA" id="ARBA00022723"/>
    </source>
</evidence>
<keyword evidence="5" id="KW-0539">Nucleus</keyword>
<dbReference type="InParanoid" id="A0A0C3F3S4"/>
<dbReference type="OrthoDB" id="3259198at2759"/>
<accession>A0A0C3F3S4</accession>
<keyword evidence="2" id="KW-0479">Metal-binding</keyword>
<comment type="subcellular location">
    <subcellularLocation>
        <location evidence="1">Nucleus</location>
    </subcellularLocation>
</comment>
<dbReference type="PANTHER" id="PTHR46481:SF10">
    <property type="entry name" value="ZINC FINGER BED DOMAIN-CONTAINING PROTEIN 39"/>
    <property type="match status" value="1"/>
</dbReference>
<dbReference type="GO" id="GO:0008270">
    <property type="term" value="F:zinc ion binding"/>
    <property type="evidence" value="ECO:0007669"/>
    <property type="project" value="UniProtKB-KW"/>
</dbReference>
<evidence type="ECO:0000256" key="3">
    <source>
        <dbReference type="ARBA" id="ARBA00022771"/>
    </source>
</evidence>
<dbReference type="InterPro" id="IPR052035">
    <property type="entry name" value="ZnF_BED_domain_contain"/>
</dbReference>
<proteinExistence type="predicted"/>
<dbReference type="PANTHER" id="PTHR46481">
    <property type="entry name" value="ZINC FINGER BED DOMAIN-CONTAINING PROTEIN 4"/>
    <property type="match status" value="1"/>
</dbReference>
<sequence>MAHTVYKTLKLYGLRGRVVAINCNNASNNDTMVDELERLHAEDGFEFKATEAQIQCIPHTVHLLALELLEFIGAVKRRMLLRVHIKTQLDDGNSDDSQDPEVILQEVLSAIEKLCKIIRAVENALTHTALMLILDVKTRWFSTHQMLRT</sequence>
<dbReference type="Proteomes" id="UP000054166">
    <property type="component" value="Unassembled WGS sequence"/>
</dbReference>
<reference evidence="7" key="2">
    <citation type="submission" date="2015-01" db="EMBL/GenBank/DDBJ databases">
        <title>Evolutionary Origins and Diversification of the Mycorrhizal Mutualists.</title>
        <authorList>
            <consortium name="DOE Joint Genome Institute"/>
            <consortium name="Mycorrhizal Genomics Consortium"/>
            <person name="Kohler A."/>
            <person name="Kuo A."/>
            <person name="Nagy L.G."/>
            <person name="Floudas D."/>
            <person name="Copeland A."/>
            <person name="Barry K.W."/>
            <person name="Cichocki N."/>
            <person name="Veneault-Fourrey C."/>
            <person name="LaButti K."/>
            <person name="Lindquist E.A."/>
            <person name="Lipzen A."/>
            <person name="Lundell T."/>
            <person name="Morin E."/>
            <person name="Murat C."/>
            <person name="Riley R."/>
            <person name="Ohm R."/>
            <person name="Sun H."/>
            <person name="Tunlid A."/>
            <person name="Henrissat B."/>
            <person name="Grigoriev I.V."/>
            <person name="Hibbett D.S."/>
            <person name="Martin F."/>
        </authorList>
    </citation>
    <scope>NUCLEOTIDE SEQUENCE [LARGE SCALE GENOMIC DNA]</scope>
    <source>
        <strain evidence="7">F 1598</strain>
    </source>
</reference>
<dbReference type="SUPFAM" id="SSF53098">
    <property type="entry name" value="Ribonuclease H-like"/>
    <property type="match status" value="1"/>
</dbReference>
<evidence type="ECO:0000256" key="5">
    <source>
        <dbReference type="ARBA" id="ARBA00023242"/>
    </source>
</evidence>
<dbReference type="AlphaFoldDB" id="A0A0C3F3S4"/>
<evidence type="ECO:0000313" key="6">
    <source>
        <dbReference type="EMBL" id="KIM79415.1"/>
    </source>
</evidence>
<evidence type="ECO:0000313" key="7">
    <source>
        <dbReference type="Proteomes" id="UP000054166"/>
    </source>
</evidence>
<protein>
    <submittedName>
        <fullName evidence="6">Uncharacterized protein</fullName>
    </submittedName>
</protein>